<dbReference type="Pfam" id="PF04366">
    <property type="entry name" value="Ysc84"/>
    <property type="match status" value="1"/>
</dbReference>
<dbReference type="Proteomes" id="UP000447434">
    <property type="component" value="Chromosome 12"/>
</dbReference>
<evidence type="ECO:0000313" key="3">
    <source>
        <dbReference type="Proteomes" id="UP000447434"/>
    </source>
</evidence>
<evidence type="ECO:0000259" key="1">
    <source>
        <dbReference type="Pfam" id="PF04366"/>
    </source>
</evidence>
<dbReference type="InterPro" id="IPR051702">
    <property type="entry name" value="SH3_domain_YSC84-like"/>
</dbReference>
<feature type="domain" description="Ysc84 actin-binding" evidence="1">
    <location>
        <begin position="1"/>
        <end position="45"/>
    </location>
</feature>
<evidence type="ECO:0000313" key="2">
    <source>
        <dbReference type="EMBL" id="KAE9602512.1"/>
    </source>
</evidence>
<sequence>MQYLDFIVALHDTKAVKTFCSRMHVSLGAGCSAAGGNVRRVLKADICSE</sequence>
<dbReference type="GO" id="GO:0035091">
    <property type="term" value="F:phosphatidylinositol binding"/>
    <property type="evidence" value="ECO:0007669"/>
    <property type="project" value="TreeGrafter"/>
</dbReference>
<dbReference type="EMBL" id="WOCE01000012">
    <property type="protein sequence ID" value="KAE9602512.1"/>
    <property type="molecule type" value="Genomic_DNA"/>
</dbReference>
<dbReference type="OrthoDB" id="1750513at2759"/>
<name>A0A6A4PM00_LUPAL</name>
<gene>
    <name evidence="2" type="ORF">Lalb_Chr12g0200361</name>
</gene>
<protein>
    <submittedName>
        <fullName evidence="2">Putative ysc84 actin-binding domain-containing protein</fullName>
    </submittedName>
</protein>
<reference evidence="3" key="1">
    <citation type="journal article" date="2020" name="Nat. Commun.">
        <title>Genome sequence of the cluster root forming white lupin.</title>
        <authorList>
            <person name="Hufnagel B."/>
            <person name="Marques A."/>
            <person name="Soriano A."/>
            <person name="Marques L."/>
            <person name="Divol F."/>
            <person name="Doumas P."/>
            <person name="Sallet E."/>
            <person name="Mancinotti D."/>
            <person name="Carrere S."/>
            <person name="Marande W."/>
            <person name="Arribat S."/>
            <person name="Keller J."/>
            <person name="Huneau C."/>
            <person name="Blein T."/>
            <person name="Aime D."/>
            <person name="Laguerre M."/>
            <person name="Taylor J."/>
            <person name="Schubert V."/>
            <person name="Nelson M."/>
            <person name="Geu-Flores F."/>
            <person name="Crespi M."/>
            <person name="Gallardo-Guerrero K."/>
            <person name="Delaux P.-M."/>
            <person name="Salse J."/>
            <person name="Berges H."/>
            <person name="Guyot R."/>
            <person name="Gouzy J."/>
            <person name="Peret B."/>
        </authorList>
    </citation>
    <scope>NUCLEOTIDE SEQUENCE [LARGE SCALE GENOMIC DNA]</scope>
    <source>
        <strain evidence="3">cv. Amiga</strain>
    </source>
</reference>
<dbReference type="InterPro" id="IPR007461">
    <property type="entry name" value="Ysc84_actin-binding"/>
</dbReference>
<comment type="caution">
    <text evidence="2">The sequence shown here is derived from an EMBL/GenBank/DDBJ whole genome shotgun (WGS) entry which is preliminary data.</text>
</comment>
<dbReference type="AlphaFoldDB" id="A0A6A4PM00"/>
<dbReference type="PANTHER" id="PTHR15629:SF2">
    <property type="entry name" value="SH3 DOMAIN-CONTAINING YSC84-LIKE PROTEIN 1"/>
    <property type="match status" value="1"/>
</dbReference>
<proteinExistence type="predicted"/>
<keyword evidence="3" id="KW-1185">Reference proteome</keyword>
<accession>A0A6A4PM00</accession>
<dbReference type="PANTHER" id="PTHR15629">
    <property type="entry name" value="SH3YL1 PROTEIN"/>
    <property type="match status" value="1"/>
</dbReference>
<organism evidence="2 3">
    <name type="scientific">Lupinus albus</name>
    <name type="common">White lupine</name>
    <name type="synonym">Lupinus termis</name>
    <dbReference type="NCBI Taxonomy" id="3870"/>
    <lineage>
        <taxon>Eukaryota</taxon>
        <taxon>Viridiplantae</taxon>
        <taxon>Streptophyta</taxon>
        <taxon>Embryophyta</taxon>
        <taxon>Tracheophyta</taxon>
        <taxon>Spermatophyta</taxon>
        <taxon>Magnoliopsida</taxon>
        <taxon>eudicotyledons</taxon>
        <taxon>Gunneridae</taxon>
        <taxon>Pentapetalae</taxon>
        <taxon>rosids</taxon>
        <taxon>fabids</taxon>
        <taxon>Fabales</taxon>
        <taxon>Fabaceae</taxon>
        <taxon>Papilionoideae</taxon>
        <taxon>50 kb inversion clade</taxon>
        <taxon>genistoids sensu lato</taxon>
        <taxon>core genistoids</taxon>
        <taxon>Genisteae</taxon>
        <taxon>Lupinus</taxon>
    </lineage>
</organism>